<keyword evidence="2" id="KW-1185">Reference proteome</keyword>
<dbReference type="Proteomes" id="UP000184267">
    <property type="component" value="Unassembled WGS sequence"/>
</dbReference>
<proteinExistence type="predicted"/>
<reference evidence="1 2" key="1">
    <citation type="submission" date="2016-10" db="EMBL/GenBank/DDBJ databases">
        <title>Genome sequence of the basidiomycete white-rot fungus Trametes pubescens.</title>
        <authorList>
            <person name="Makela M.R."/>
            <person name="Granchi Z."/>
            <person name="Peng M."/>
            <person name="De Vries R.P."/>
            <person name="Grigoriev I."/>
            <person name="Riley R."/>
            <person name="Hilden K."/>
        </authorList>
    </citation>
    <scope>NUCLEOTIDE SEQUENCE [LARGE SCALE GENOMIC DNA]</scope>
    <source>
        <strain evidence="1 2">FBCC735</strain>
    </source>
</reference>
<organism evidence="1 2">
    <name type="scientific">Trametes pubescens</name>
    <name type="common">White-rot fungus</name>
    <dbReference type="NCBI Taxonomy" id="154538"/>
    <lineage>
        <taxon>Eukaryota</taxon>
        <taxon>Fungi</taxon>
        <taxon>Dikarya</taxon>
        <taxon>Basidiomycota</taxon>
        <taxon>Agaricomycotina</taxon>
        <taxon>Agaricomycetes</taxon>
        <taxon>Polyporales</taxon>
        <taxon>Polyporaceae</taxon>
        <taxon>Trametes</taxon>
    </lineage>
</organism>
<gene>
    <name evidence="1" type="ORF">TRAPUB_4277</name>
</gene>
<accession>A0A1M2VBK5</accession>
<protein>
    <submittedName>
        <fullName evidence="1">Uncharacterized protein</fullName>
    </submittedName>
</protein>
<evidence type="ECO:0000313" key="2">
    <source>
        <dbReference type="Proteomes" id="UP000184267"/>
    </source>
</evidence>
<comment type="caution">
    <text evidence="1">The sequence shown here is derived from an EMBL/GenBank/DDBJ whole genome shotgun (WGS) entry which is preliminary data.</text>
</comment>
<evidence type="ECO:0000313" key="1">
    <source>
        <dbReference type="EMBL" id="OJT04935.1"/>
    </source>
</evidence>
<dbReference type="OrthoDB" id="2743765at2759"/>
<sequence>MVISQTCRRLCSIALGCPALCTSFSWGRAVPPLDVTGVLNELATGAYNHIEQLPLEAPHRVDVDDDMGDVERLRAHVRTVEVRVVETTPMMELPEYCAEPAASPSDEPWPYRLW</sequence>
<dbReference type="AlphaFoldDB" id="A0A1M2VBK5"/>
<name>A0A1M2VBK5_TRAPU</name>
<dbReference type="EMBL" id="MNAD01001502">
    <property type="protein sequence ID" value="OJT04935.1"/>
    <property type="molecule type" value="Genomic_DNA"/>
</dbReference>